<accession>A0A3D9RTM0</accession>
<feature type="transmembrane region" description="Helical" evidence="1">
    <location>
        <begin position="43"/>
        <end position="62"/>
    </location>
</feature>
<dbReference type="OrthoDB" id="5472246at2"/>
<name>A0A3D9RTM0_9FLAO</name>
<dbReference type="AlphaFoldDB" id="A0A3D9RTM0"/>
<keyword evidence="4" id="KW-1185">Reference proteome</keyword>
<feature type="transmembrane region" description="Helical" evidence="1">
    <location>
        <begin position="74"/>
        <end position="92"/>
    </location>
</feature>
<dbReference type="NCBIfam" id="NF037970">
    <property type="entry name" value="vanZ_1"/>
    <property type="match status" value="1"/>
</dbReference>
<dbReference type="Pfam" id="PF04892">
    <property type="entry name" value="VanZ"/>
    <property type="match status" value="1"/>
</dbReference>
<evidence type="ECO:0000313" key="4">
    <source>
        <dbReference type="Proteomes" id="UP000256429"/>
    </source>
</evidence>
<feature type="domain" description="VanZ-like" evidence="2">
    <location>
        <begin position="19"/>
        <end position="90"/>
    </location>
</feature>
<comment type="caution">
    <text evidence="3">The sequence shown here is derived from an EMBL/GenBank/DDBJ whole genome shotgun (WGS) entry which is preliminary data.</text>
</comment>
<dbReference type="PANTHER" id="PTHR28008">
    <property type="entry name" value="DOMAIN PROTEIN, PUTATIVE (AFU_ORTHOLOGUE AFUA_3G10980)-RELATED"/>
    <property type="match status" value="1"/>
</dbReference>
<keyword evidence="1" id="KW-0812">Transmembrane</keyword>
<dbReference type="PANTHER" id="PTHR28008:SF1">
    <property type="entry name" value="DOMAIN PROTEIN, PUTATIVE (AFU_ORTHOLOGUE AFUA_3G10980)-RELATED"/>
    <property type="match status" value="1"/>
</dbReference>
<organism evidence="3 4">
    <name type="scientific">Lutibacter oceani</name>
    <dbReference type="NCBI Taxonomy" id="1853311"/>
    <lineage>
        <taxon>Bacteria</taxon>
        <taxon>Pseudomonadati</taxon>
        <taxon>Bacteroidota</taxon>
        <taxon>Flavobacteriia</taxon>
        <taxon>Flavobacteriales</taxon>
        <taxon>Flavobacteriaceae</taxon>
        <taxon>Lutibacter</taxon>
    </lineage>
</organism>
<proteinExistence type="predicted"/>
<gene>
    <name evidence="3" type="ORF">BX611_0589</name>
</gene>
<feature type="transmembrane region" description="Helical" evidence="1">
    <location>
        <begin position="15"/>
        <end position="31"/>
    </location>
</feature>
<dbReference type="Proteomes" id="UP000256429">
    <property type="component" value="Unassembled WGS sequence"/>
</dbReference>
<protein>
    <submittedName>
        <fullName evidence="3">VanZ like protein</fullName>
    </submittedName>
</protein>
<keyword evidence="1" id="KW-0472">Membrane</keyword>
<keyword evidence="1" id="KW-1133">Transmembrane helix</keyword>
<dbReference type="EMBL" id="QTTQ01000009">
    <property type="protein sequence ID" value="REE83300.1"/>
    <property type="molecule type" value="Genomic_DNA"/>
</dbReference>
<evidence type="ECO:0000259" key="2">
    <source>
        <dbReference type="Pfam" id="PF04892"/>
    </source>
</evidence>
<evidence type="ECO:0000256" key="1">
    <source>
        <dbReference type="SAM" id="Phobius"/>
    </source>
</evidence>
<reference evidence="3 4" key="1">
    <citation type="submission" date="2018-08" db="EMBL/GenBank/DDBJ databases">
        <title>Genomic Encyclopedia of Type Strains, Phase III (KMG-III): the genomes of soil and plant-associated and newly described type strains.</title>
        <authorList>
            <person name="Whitman W."/>
        </authorList>
    </citation>
    <scope>NUCLEOTIDE SEQUENCE [LARGE SCALE GENOMIC DNA]</scope>
    <source>
        <strain evidence="3 4">325-5</strain>
    </source>
</reference>
<sequence length="98" mass="11158">MGNSMPSKISISDKTIHTIAYFLLTLSWLLTYKNKASKLKISILIIVLIFFYGIIIEVLQGIVTNYRQPEINDLIANLVGILLAFTIFKMVLQKKLLK</sequence>
<evidence type="ECO:0000313" key="3">
    <source>
        <dbReference type="EMBL" id="REE83300.1"/>
    </source>
</evidence>
<dbReference type="InterPro" id="IPR006976">
    <property type="entry name" value="VanZ-like"/>
</dbReference>